<organism evidence="2 3">
    <name type="scientific">Desulfovibrio subterraneus</name>
    <dbReference type="NCBI Taxonomy" id="2718620"/>
    <lineage>
        <taxon>Bacteria</taxon>
        <taxon>Pseudomonadati</taxon>
        <taxon>Thermodesulfobacteriota</taxon>
        <taxon>Desulfovibrionia</taxon>
        <taxon>Desulfovibrionales</taxon>
        <taxon>Desulfovibrionaceae</taxon>
        <taxon>Desulfovibrio</taxon>
    </lineage>
</organism>
<dbReference type="InterPro" id="IPR012337">
    <property type="entry name" value="RNaseH-like_sf"/>
</dbReference>
<keyword evidence="3" id="KW-1185">Reference proteome</keyword>
<dbReference type="PANTHER" id="PTHR47649:SF1">
    <property type="entry name" value="RIBONUCLEASE D"/>
    <property type="match status" value="1"/>
</dbReference>
<dbReference type="InterPro" id="IPR051086">
    <property type="entry name" value="RNase_D-like"/>
</dbReference>
<dbReference type="SUPFAM" id="SSF53098">
    <property type="entry name" value="Ribonuclease H-like"/>
    <property type="match status" value="1"/>
</dbReference>
<comment type="caution">
    <text evidence="2">The sequence shown here is derived from an EMBL/GenBank/DDBJ whole genome shotgun (WGS) entry which is preliminary data.</text>
</comment>
<dbReference type="Proteomes" id="UP000503840">
    <property type="component" value="Unassembled WGS sequence"/>
</dbReference>
<dbReference type="GO" id="GO:0003676">
    <property type="term" value="F:nucleic acid binding"/>
    <property type="evidence" value="ECO:0007669"/>
    <property type="project" value="InterPro"/>
</dbReference>
<evidence type="ECO:0000313" key="2">
    <source>
        <dbReference type="EMBL" id="GFM32260.1"/>
    </source>
</evidence>
<dbReference type="InterPro" id="IPR036397">
    <property type="entry name" value="RNaseH_sf"/>
</dbReference>
<dbReference type="EMBL" id="BLVO01000005">
    <property type="protein sequence ID" value="GFM32260.1"/>
    <property type="molecule type" value="Genomic_DNA"/>
</dbReference>
<dbReference type="AlphaFoldDB" id="A0A7J0BEX4"/>
<dbReference type="Gene3D" id="3.30.420.10">
    <property type="entry name" value="Ribonuclease H-like superfamily/Ribonuclease H"/>
    <property type="match status" value="1"/>
</dbReference>
<name>A0A7J0BEX4_9BACT</name>
<dbReference type="GO" id="GO:0006139">
    <property type="term" value="P:nucleobase-containing compound metabolic process"/>
    <property type="evidence" value="ECO:0007669"/>
    <property type="project" value="InterPro"/>
</dbReference>
<dbReference type="InterPro" id="IPR002562">
    <property type="entry name" value="3'-5'_exonuclease_dom"/>
</dbReference>
<accession>A0A7J0BEX4</accession>
<reference evidence="2 3" key="1">
    <citation type="submission" date="2020-05" db="EMBL/GenBank/DDBJ databases">
        <title>Draft genome sequence of Desulfovibrio sp. strain HN2T.</title>
        <authorList>
            <person name="Ueno A."/>
            <person name="Tamazawa S."/>
            <person name="Tamamura S."/>
            <person name="Murakami T."/>
            <person name="Kiyama T."/>
            <person name="Inomata H."/>
            <person name="Amano Y."/>
            <person name="Miyakawa K."/>
            <person name="Tamaki H."/>
            <person name="Naganuma T."/>
            <person name="Kaneko K."/>
        </authorList>
    </citation>
    <scope>NUCLEOTIDE SEQUENCE [LARGE SCALE GENOMIC DNA]</scope>
    <source>
        <strain evidence="2 3">HN2</strain>
    </source>
</reference>
<dbReference type="RefSeq" id="WP_174403977.1">
    <property type="nucleotide sequence ID" value="NZ_BLVO01000005.1"/>
</dbReference>
<sequence>MNIDDVQLLNNDIPYSVYEMAVSSRVVSIDIETTGLDWNVDKMATCQICIPNKFIGIVRVDDDNIGNNLINIINNSGIAKIFHYAVFDLRFFVNKWAAEPSNIICTKICSKIVSPDEKDHSLKGLLKKYLNVEIDKTQRLSDWTISLNEEQIEYAVKDVLYLYDLYKSLDVNLENLGRRGLARAAFEFVPTRVVLDIIGSGDVMSY</sequence>
<protein>
    <submittedName>
        <fullName evidence="2">Ribonuclease D</fullName>
    </submittedName>
</protein>
<evidence type="ECO:0000313" key="3">
    <source>
        <dbReference type="Proteomes" id="UP000503840"/>
    </source>
</evidence>
<feature type="domain" description="3'-5' exonuclease" evidence="1">
    <location>
        <begin position="10"/>
        <end position="174"/>
    </location>
</feature>
<proteinExistence type="predicted"/>
<dbReference type="PANTHER" id="PTHR47649">
    <property type="entry name" value="RIBONUCLEASE D"/>
    <property type="match status" value="1"/>
</dbReference>
<dbReference type="GO" id="GO:0008408">
    <property type="term" value="F:3'-5' exonuclease activity"/>
    <property type="evidence" value="ECO:0007669"/>
    <property type="project" value="InterPro"/>
</dbReference>
<gene>
    <name evidence="2" type="primary">rnd</name>
    <name evidence="2" type="ORF">DSM101010T_06250</name>
</gene>
<dbReference type="Pfam" id="PF01612">
    <property type="entry name" value="DNA_pol_A_exo1"/>
    <property type="match status" value="1"/>
</dbReference>
<evidence type="ECO:0000259" key="1">
    <source>
        <dbReference type="SMART" id="SM00474"/>
    </source>
</evidence>
<dbReference type="SMART" id="SM00474">
    <property type="entry name" value="35EXOc"/>
    <property type="match status" value="1"/>
</dbReference>